<dbReference type="InterPro" id="IPR036291">
    <property type="entry name" value="NAD(P)-bd_dom_sf"/>
</dbReference>
<dbReference type="AlphaFoldDB" id="A0A1I2U6L2"/>
<proteinExistence type="predicted"/>
<dbReference type="InterPro" id="IPR003781">
    <property type="entry name" value="CoA-bd"/>
</dbReference>
<accession>A0A1I2U6L2</accession>
<dbReference type="PANTHER" id="PTHR42793">
    <property type="entry name" value="COA BINDING DOMAIN CONTAINING PROTEIN"/>
    <property type="match status" value="1"/>
</dbReference>
<dbReference type="EMBL" id="FONR01000027">
    <property type="protein sequence ID" value="SFG72772.1"/>
    <property type="molecule type" value="Genomic_DNA"/>
</dbReference>
<sequence>MEPYLSAVEARGRVADVVSLQPLLQPRAIVVIGAGRRPGSVGRAILRNIHTGSCAGLVFAVHPEAGAIVGVHANRFVADLPQAPDLAVIAVPATAVAEG</sequence>
<gene>
    <name evidence="2" type="ORF">SAMN02787118_12711</name>
</gene>
<dbReference type="Gene3D" id="3.40.50.720">
    <property type="entry name" value="NAD(P)-binding Rossmann-like Domain"/>
    <property type="match status" value="1"/>
</dbReference>
<reference evidence="2 3" key="1">
    <citation type="submission" date="2016-10" db="EMBL/GenBank/DDBJ databases">
        <authorList>
            <person name="de Groot N.N."/>
        </authorList>
    </citation>
    <scope>NUCLEOTIDE SEQUENCE [LARGE SCALE GENOMIC DNA]</scope>
    <source>
        <strain evidence="2 3">OK461</strain>
    </source>
</reference>
<dbReference type="Pfam" id="PF13380">
    <property type="entry name" value="CoA_binding_2"/>
    <property type="match status" value="1"/>
</dbReference>
<evidence type="ECO:0000313" key="2">
    <source>
        <dbReference type="EMBL" id="SFG72772.1"/>
    </source>
</evidence>
<name>A0A1I2U6L2_9ACTN</name>
<evidence type="ECO:0000313" key="3">
    <source>
        <dbReference type="Proteomes" id="UP000181942"/>
    </source>
</evidence>
<dbReference type="Proteomes" id="UP000181942">
    <property type="component" value="Unassembled WGS sequence"/>
</dbReference>
<dbReference type="SMART" id="SM00881">
    <property type="entry name" value="CoA_binding"/>
    <property type="match status" value="1"/>
</dbReference>
<dbReference type="SUPFAM" id="SSF51735">
    <property type="entry name" value="NAD(P)-binding Rossmann-fold domains"/>
    <property type="match status" value="1"/>
</dbReference>
<feature type="domain" description="CoA-binding" evidence="1">
    <location>
        <begin position="23"/>
        <end position="99"/>
    </location>
</feature>
<dbReference type="PANTHER" id="PTHR42793:SF1">
    <property type="entry name" value="PEPTIDYL-LYSINE N-ACETYLTRANSFERASE PATZ"/>
    <property type="match status" value="1"/>
</dbReference>
<protein>
    <submittedName>
        <fullName evidence="2">CoA binding domain-containing protein</fullName>
    </submittedName>
</protein>
<evidence type="ECO:0000259" key="1">
    <source>
        <dbReference type="SMART" id="SM00881"/>
    </source>
</evidence>
<organism evidence="2 3">
    <name type="scientific">Streptomyces mirabilis</name>
    <dbReference type="NCBI Taxonomy" id="68239"/>
    <lineage>
        <taxon>Bacteria</taxon>
        <taxon>Bacillati</taxon>
        <taxon>Actinomycetota</taxon>
        <taxon>Actinomycetes</taxon>
        <taxon>Kitasatosporales</taxon>
        <taxon>Streptomycetaceae</taxon>
        <taxon>Streptomyces</taxon>
    </lineage>
</organism>